<dbReference type="Proteomes" id="UP000541444">
    <property type="component" value="Unassembled WGS sequence"/>
</dbReference>
<reference evidence="3 4" key="1">
    <citation type="journal article" date="2020" name="IScience">
        <title>Genome Sequencing of the Endangered Kingdonia uniflora (Circaeasteraceae, Ranunculales) Reveals Potential Mechanisms of Evolutionary Specialization.</title>
        <authorList>
            <person name="Sun Y."/>
            <person name="Deng T."/>
            <person name="Zhang A."/>
            <person name="Moore M.J."/>
            <person name="Landis J.B."/>
            <person name="Lin N."/>
            <person name="Zhang H."/>
            <person name="Zhang X."/>
            <person name="Huang J."/>
            <person name="Zhang X."/>
            <person name="Sun H."/>
            <person name="Wang H."/>
        </authorList>
    </citation>
    <scope>NUCLEOTIDE SEQUENCE [LARGE SCALE GENOMIC DNA]</scope>
    <source>
        <strain evidence="3">TB1705</strain>
        <tissue evidence="3">Leaf</tissue>
    </source>
</reference>
<dbReference type="Pfam" id="PF14541">
    <property type="entry name" value="TAXi_C"/>
    <property type="match status" value="2"/>
</dbReference>
<keyword evidence="1" id="KW-0472">Membrane</keyword>
<dbReference type="EMBL" id="JACGCM010000852">
    <property type="protein sequence ID" value="KAF6165477.1"/>
    <property type="molecule type" value="Genomic_DNA"/>
</dbReference>
<dbReference type="GO" id="GO:0006508">
    <property type="term" value="P:proteolysis"/>
    <property type="evidence" value="ECO:0007669"/>
    <property type="project" value="InterPro"/>
</dbReference>
<evidence type="ECO:0000256" key="1">
    <source>
        <dbReference type="SAM" id="Phobius"/>
    </source>
</evidence>
<gene>
    <name evidence="3" type="ORF">GIB67_028036</name>
</gene>
<dbReference type="SUPFAM" id="SSF50630">
    <property type="entry name" value="Acid proteases"/>
    <property type="match status" value="1"/>
</dbReference>
<proteinExistence type="predicted"/>
<dbReference type="InterPro" id="IPR001461">
    <property type="entry name" value="Aspartic_peptidase_A1"/>
</dbReference>
<evidence type="ECO:0000313" key="4">
    <source>
        <dbReference type="Proteomes" id="UP000541444"/>
    </source>
</evidence>
<dbReference type="AlphaFoldDB" id="A0A7J7NE97"/>
<organism evidence="3 4">
    <name type="scientific">Kingdonia uniflora</name>
    <dbReference type="NCBI Taxonomy" id="39325"/>
    <lineage>
        <taxon>Eukaryota</taxon>
        <taxon>Viridiplantae</taxon>
        <taxon>Streptophyta</taxon>
        <taxon>Embryophyta</taxon>
        <taxon>Tracheophyta</taxon>
        <taxon>Spermatophyta</taxon>
        <taxon>Magnoliopsida</taxon>
        <taxon>Ranunculales</taxon>
        <taxon>Circaeasteraceae</taxon>
        <taxon>Kingdonia</taxon>
    </lineage>
</organism>
<dbReference type="InterPro" id="IPR021109">
    <property type="entry name" value="Peptidase_aspartic_dom_sf"/>
</dbReference>
<keyword evidence="1" id="KW-1133">Transmembrane helix</keyword>
<protein>
    <recommendedName>
        <fullName evidence="2">Xylanase inhibitor C-terminal domain-containing protein</fullName>
    </recommendedName>
</protein>
<dbReference type="InterPro" id="IPR032799">
    <property type="entry name" value="TAXi_C"/>
</dbReference>
<comment type="caution">
    <text evidence="3">The sequence shown here is derived from an EMBL/GenBank/DDBJ whole genome shotgun (WGS) entry which is preliminary data.</text>
</comment>
<keyword evidence="4" id="KW-1185">Reference proteome</keyword>
<evidence type="ECO:0000313" key="3">
    <source>
        <dbReference type="EMBL" id="KAF6165477.1"/>
    </source>
</evidence>
<dbReference type="PANTHER" id="PTHR13683:SF809">
    <property type="entry name" value="PEPTIDASE A1 DOMAIN-CONTAINING PROTEIN"/>
    <property type="match status" value="1"/>
</dbReference>
<dbReference type="OrthoDB" id="2747330at2759"/>
<evidence type="ECO:0000259" key="2">
    <source>
        <dbReference type="Pfam" id="PF14541"/>
    </source>
</evidence>
<name>A0A7J7NE97_9MAGN</name>
<dbReference type="GO" id="GO:0004190">
    <property type="term" value="F:aspartic-type endopeptidase activity"/>
    <property type="evidence" value="ECO:0007669"/>
    <property type="project" value="InterPro"/>
</dbReference>
<dbReference type="PANTHER" id="PTHR13683">
    <property type="entry name" value="ASPARTYL PROTEASES"/>
    <property type="match status" value="1"/>
</dbReference>
<feature type="domain" description="Xylanase inhibitor C-terminal" evidence="2">
    <location>
        <begin position="181"/>
        <end position="236"/>
    </location>
</feature>
<dbReference type="Gene3D" id="2.40.70.10">
    <property type="entry name" value="Acid Proteases"/>
    <property type="match status" value="2"/>
</dbReference>
<feature type="transmembrane region" description="Helical" evidence="1">
    <location>
        <begin position="18"/>
        <end position="38"/>
    </location>
</feature>
<sequence length="297" mass="33179">MFEDIGWKRNGSRIVREIVLVLFLVLYFFLAITAQSLGESIHNEFQGIHLTLHHVHGLNFSTPLFDLLAHGQVRVQAIEYRLGSITISKSSMSSEYSFEPRCTNRDRQDNQGLFRKFIKLVGMARNKHSMFYQLSSKYGMPMFSYCLPTSTSTRTFTIGASASKAFIFTLMITDPRDPSLYFLRLTGITVDGIPLKVSPLLYKTSTIIDSGAIITGLPVKVYEALQEAFVKNMMSKRLKLGADNIVIQVEDGIKCLAFASNGETNGISIIGNRQQESSAVVYDITNSRIGFTARGCN</sequence>
<accession>A0A7J7NE97</accession>
<feature type="domain" description="Xylanase inhibitor C-terminal" evidence="2">
    <location>
        <begin position="237"/>
        <end position="292"/>
    </location>
</feature>
<keyword evidence="1" id="KW-0812">Transmembrane</keyword>